<evidence type="ECO:0000256" key="10">
    <source>
        <dbReference type="ARBA" id="ARBA00022840"/>
    </source>
</evidence>
<dbReference type="InterPro" id="IPR017945">
    <property type="entry name" value="DHBP_synth_RibB-like_a/b_dom"/>
</dbReference>
<organism evidence="15 16">
    <name type="scientific">Qipengyuania pacifica</name>
    <dbReference type="NCBI Taxonomy" id="2860199"/>
    <lineage>
        <taxon>Bacteria</taxon>
        <taxon>Pseudomonadati</taxon>
        <taxon>Pseudomonadota</taxon>
        <taxon>Alphaproteobacteria</taxon>
        <taxon>Sphingomonadales</taxon>
        <taxon>Erythrobacteraceae</taxon>
        <taxon>Qipengyuania</taxon>
    </lineage>
</organism>
<dbReference type="Pfam" id="PF03481">
    <property type="entry name" value="Sua5_C"/>
    <property type="match status" value="1"/>
</dbReference>
<evidence type="ECO:0000313" key="16">
    <source>
        <dbReference type="Proteomes" id="UP000776651"/>
    </source>
</evidence>
<keyword evidence="7 13" id="KW-0819">tRNA processing</keyword>
<dbReference type="EC" id="2.7.7.87" evidence="3 13"/>
<feature type="domain" description="YrdC-like" evidence="14">
    <location>
        <begin position="14"/>
        <end position="202"/>
    </location>
</feature>
<dbReference type="RefSeq" id="WP_221596829.1">
    <property type="nucleotide sequence ID" value="NZ_JAIGNQ010000001.1"/>
</dbReference>
<comment type="similarity">
    <text evidence="2 13">Belongs to the SUA5 family.</text>
</comment>
<comment type="catalytic activity">
    <reaction evidence="12 13">
        <text>L-threonine + hydrogencarbonate + ATP = L-threonylcarbamoyladenylate + diphosphate + H2O</text>
        <dbReference type="Rhea" id="RHEA:36407"/>
        <dbReference type="ChEBI" id="CHEBI:15377"/>
        <dbReference type="ChEBI" id="CHEBI:17544"/>
        <dbReference type="ChEBI" id="CHEBI:30616"/>
        <dbReference type="ChEBI" id="CHEBI:33019"/>
        <dbReference type="ChEBI" id="CHEBI:57926"/>
        <dbReference type="ChEBI" id="CHEBI:73682"/>
        <dbReference type="EC" id="2.7.7.87"/>
    </reaction>
</comment>
<evidence type="ECO:0000256" key="1">
    <source>
        <dbReference type="ARBA" id="ARBA00004496"/>
    </source>
</evidence>
<dbReference type="InterPro" id="IPR038385">
    <property type="entry name" value="Sua5/YwlC_C"/>
</dbReference>
<keyword evidence="10 13" id="KW-0067">ATP-binding</keyword>
<dbReference type="PIRSF" id="PIRSF004930">
    <property type="entry name" value="Tln_factor_SUA5"/>
    <property type="match status" value="1"/>
</dbReference>
<comment type="function">
    <text evidence="13">Required for the formation of a threonylcarbamoyl group on adenosine at position 37 (t(6)A37) in tRNAs that read codons beginning with adenine.</text>
</comment>
<dbReference type="SUPFAM" id="SSF55821">
    <property type="entry name" value="YrdC/RibB"/>
    <property type="match status" value="1"/>
</dbReference>
<dbReference type="PANTHER" id="PTHR17490:SF16">
    <property type="entry name" value="THREONYLCARBAMOYL-AMP SYNTHASE"/>
    <property type="match status" value="1"/>
</dbReference>
<protein>
    <recommendedName>
        <fullName evidence="4 13">Threonylcarbamoyl-AMP synthase</fullName>
        <shortName evidence="13">TC-AMP synthase</shortName>
        <ecNumber evidence="3 13">2.7.7.87</ecNumber>
    </recommendedName>
    <alternativeName>
        <fullName evidence="11 13">L-threonylcarbamoyladenylate synthase</fullName>
    </alternativeName>
</protein>
<evidence type="ECO:0000259" key="14">
    <source>
        <dbReference type="PROSITE" id="PS51163"/>
    </source>
</evidence>
<keyword evidence="16" id="KW-1185">Reference proteome</keyword>
<dbReference type="PANTHER" id="PTHR17490">
    <property type="entry name" value="SUA5"/>
    <property type="match status" value="1"/>
</dbReference>
<keyword evidence="6 13" id="KW-0808">Transferase</keyword>
<dbReference type="Gene3D" id="3.40.50.11030">
    <property type="entry name" value="Threonylcarbamoyl-AMP synthase, C-terminal domain"/>
    <property type="match status" value="1"/>
</dbReference>
<accession>A0ABS7JF37</accession>
<evidence type="ECO:0000256" key="6">
    <source>
        <dbReference type="ARBA" id="ARBA00022679"/>
    </source>
</evidence>
<keyword evidence="5 13" id="KW-0963">Cytoplasm</keyword>
<name>A0ABS7JF37_9SPHN</name>
<dbReference type="InterPro" id="IPR010923">
    <property type="entry name" value="T(6)A37_SUA5"/>
</dbReference>
<dbReference type="EMBL" id="JAIGNQ010000001">
    <property type="protein sequence ID" value="MBX7487359.1"/>
    <property type="molecule type" value="Genomic_DNA"/>
</dbReference>
<dbReference type="InterPro" id="IPR050156">
    <property type="entry name" value="TC-AMP_synthase_SUA5"/>
</dbReference>
<reference evidence="15 16" key="1">
    <citation type="submission" date="2021-08" db="EMBL/GenBank/DDBJ databases">
        <title>Comparative Genomics Analysis of the Genus Qipengyuania Reveals Extensive Genetic Diversity and Metabolic Versatility, Including the Description of Fifteen Novel Species.</title>
        <authorList>
            <person name="Liu Y."/>
        </authorList>
    </citation>
    <scope>NUCLEOTIDE SEQUENCE [LARGE SCALE GENOMIC DNA]</scope>
    <source>
        <strain evidence="15 16">GH25</strain>
    </source>
</reference>
<keyword evidence="9 13" id="KW-0547">Nucleotide-binding</keyword>
<gene>
    <name evidence="15" type="ORF">K3177_02410</name>
</gene>
<evidence type="ECO:0000256" key="12">
    <source>
        <dbReference type="ARBA" id="ARBA00048366"/>
    </source>
</evidence>
<evidence type="ECO:0000256" key="11">
    <source>
        <dbReference type="ARBA" id="ARBA00029774"/>
    </source>
</evidence>
<evidence type="ECO:0000256" key="3">
    <source>
        <dbReference type="ARBA" id="ARBA00012584"/>
    </source>
</evidence>
<evidence type="ECO:0000313" key="15">
    <source>
        <dbReference type="EMBL" id="MBX7487359.1"/>
    </source>
</evidence>
<evidence type="ECO:0000256" key="8">
    <source>
        <dbReference type="ARBA" id="ARBA00022695"/>
    </source>
</evidence>
<evidence type="ECO:0000256" key="4">
    <source>
        <dbReference type="ARBA" id="ARBA00015492"/>
    </source>
</evidence>
<comment type="caution">
    <text evidence="15">The sequence shown here is derived from an EMBL/GenBank/DDBJ whole genome shotgun (WGS) entry which is preliminary data.</text>
</comment>
<sequence length="309" mass="32042">MSGKYVTETIGTDAHEITRAAQILRDGGLVAVPTETVYGLAARADNDEAVSRIYGAKGRPDFNPLIVHVASLELARKLADFSDVAEKLAAEHWPGPLTLVLPRRRDAGLAEAVTAGLETVAIRMPSHAVMRALLENSGLPIAAPSANRSGFISPTSTAHVLASLDGRIDAVIDGGVCEQGLESTIAAVRADGYVVVLRPGPILLAASAADGKNIEAPGQLASHYAPGKPVRLMASEVAPDEFLIGFGDLAGDCSLSDNGDLTEAASRLYACLHEGALSAKPRIAVAAIPEVGVGIAINDRLRRAATPPD</sequence>
<dbReference type="PROSITE" id="PS51163">
    <property type="entry name" value="YRDC"/>
    <property type="match status" value="1"/>
</dbReference>
<dbReference type="Pfam" id="PF01300">
    <property type="entry name" value="Sua5_yciO_yrdC"/>
    <property type="match status" value="1"/>
</dbReference>
<dbReference type="InterPro" id="IPR005145">
    <property type="entry name" value="Sua5_C"/>
</dbReference>
<evidence type="ECO:0000256" key="7">
    <source>
        <dbReference type="ARBA" id="ARBA00022694"/>
    </source>
</evidence>
<dbReference type="Proteomes" id="UP000776651">
    <property type="component" value="Unassembled WGS sequence"/>
</dbReference>
<dbReference type="Gene3D" id="3.90.870.10">
    <property type="entry name" value="DHBP synthase"/>
    <property type="match status" value="1"/>
</dbReference>
<evidence type="ECO:0000256" key="9">
    <source>
        <dbReference type="ARBA" id="ARBA00022741"/>
    </source>
</evidence>
<evidence type="ECO:0000256" key="13">
    <source>
        <dbReference type="PIRNR" id="PIRNR004930"/>
    </source>
</evidence>
<dbReference type="NCBIfam" id="TIGR00057">
    <property type="entry name" value="L-threonylcarbamoyladenylate synthase"/>
    <property type="match status" value="1"/>
</dbReference>
<keyword evidence="8 13" id="KW-0548">Nucleotidyltransferase</keyword>
<evidence type="ECO:0000256" key="5">
    <source>
        <dbReference type="ARBA" id="ARBA00022490"/>
    </source>
</evidence>
<comment type="subcellular location">
    <subcellularLocation>
        <location evidence="1 13">Cytoplasm</location>
    </subcellularLocation>
</comment>
<dbReference type="InterPro" id="IPR006070">
    <property type="entry name" value="Sua5-like_dom"/>
</dbReference>
<proteinExistence type="inferred from homology"/>
<evidence type="ECO:0000256" key="2">
    <source>
        <dbReference type="ARBA" id="ARBA00007663"/>
    </source>
</evidence>